<name>V9GZQ4_PINTA</name>
<proteinExistence type="evidence at transcript level"/>
<sequence length="15" mass="1805">MHCAVQLGLQKYWMP</sequence>
<evidence type="ECO:0000313" key="1">
    <source>
        <dbReference type="EMBL" id="AAA75097.1"/>
    </source>
</evidence>
<dbReference type="EMBL" id="U31309">
    <property type="protein sequence ID" value="AAA75097.1"/>
    <property type="molecule type" value="mRNA"/>
</dbReference>
<protein>
    <submittedName>
        <fullName evidence="1">Chitinase homolog LP6 (lp6) protein</fullName>
    </submittedName>
</protein>
<reference evidence="1" key="1">
    <citation type="submission" date="1995-07" db="EMBL/GenBank/DDBJ databases">
        <title>Cloning of a chitinase homolog which lacks chitin binding sites and is down-regulated by water stress and wounding.</title>
        <authorList>
            <person name="Chang S."/>
            <person name="Puryea J."/>
            <person name="Funkhouser E.A."/>
            <person name="Newton R.J."/>
            <person name="Cairney J."/>
        </authorList>
    </citation>
    <scope>NUCLEOTIDE SEQUENCE</scope>
    <source>
        <strain evidence="1">S6PT2xs6PT3</strain>
    </source>
</reference>
<organism evidence="1">
    <name type="scientific">Pinus taeda</name>
    <name type="common">Loblolly pine</name>
    <dbReference type="NCBI Taxonomy" id="3352"/>
    <lineage>
        <taxon>Eukaryota</taxon>
        <taxon>Viridiplantae</taxon>
        <taxon>Streptophyta</taxon>
        <taxon>Embryophyta</taxon>
        <taxon>Tracheophyta</taxon>
        <taxon>Spermatophyta</taxon>
        <taxon>Pinopsida</taxon>
        <taxon>Pinidae</taxon>
        <taxon>Conifers I</taxon>
        <taxon>Pinales</taxon>
        <taxon>Pinaceae</taxon>
        <taxon>Pinus</taxon>
        <taxon>Pinus subgen. Pinus</taxon>
    </lineage>
</organism>
<accession>V9GZQ4</accession>